<dbReference type="GO" id="GO:0010181">
    <property type="term" value="F:FMN binding"/>
    <property type="evidence" value="ECO:0007669"/>
    <property type="project" value="TreeGrafter"/>
</dbReference>
<dbReference type="Proteomes" id="UP000264062">
    <property type="component" value="Unassembled WGS sequence"/>
</dbReference>
<feature type="domain" description="Flavodoxin" evidence="1">
    <location>
        <begin position="7"/>
        <end position="88"/>
    </location>
</feature>
<proteinExistence type="predicted"/>
<evidence type="ECO:0000313" key="2">
    <source>
        <dbReference type="EMBL" id="HAV92641.1"/>
    </source>
</evidence>
<dbReference type="EMBL" id="DMZY01000167">
    <property type="protein sequence ID" value="HAV92641.1"/>
    <property type="molecule type" value="Genomic_DNA"/>
</dbReference>
<dbReference type="PANTHER" id="PTHR38030">
    <property type="entry name" value="PROTOPORPHYRINOGEN IX DEHYDROGENASE [MENAQUINONE]"/>
    <property type="match status" value="1"/>
</dbReference>
<dbReference type="AlphaFoldDB" id="A0A350HAS5"/>
<organism evidence="2 3">
    <name type="scientific">candidate division WOR-3 bacterium</name>
    <dbReference type="NCBI Taxonomy" id="2052148"/>
    <lineage>
        <taxon>Bacteria</taxon>
        <taxon>Bacteria division WOR-3</taxon>
    </lineage>
</organism>
<dbReference type="InterPro" id="IPR026816">
    <property type="entry name" value="Flavodoxin_dom"/>
</dbReference>
<comment type="caution">
    <text evidence="2">The sequence shown here is derived from an EMBL/GenBank/DDBJ whole genome shotgun (WGS) entry which is preliminary data.</text>
</comment>
<accession>A0A350HAS5</accession>
<dbReference type="Gene3D" id="3.40.50.360">
    <property type="match status" value="1"/>
</dbReference>
<dbReference type="InterPro" id="IPR052200">
    <property type="entry name" value="Protoporphyrinogen_IX_DH"/>
</dbReference>
<reference evidence="2 3" key="1">
    <citation type="journal article" date="2018" name="Nat. Biotechnol.">
        <title>A standardized bacterial taxonomy based on genome phylogeny substantially revises the tree of life.</title>
        <authorList>
            <person name="Parks D.H."/>
            <person name="Chuvochina M."/>
            <person name="Waite D.W."/>
            <person name="Rinke C."/>
            <person name="Skarshewski A."/>
            <person name="Chaumeil P.A."/>
            <person name="Hugenholtz P."/>
        </authorList>
    </citation>
    <scope>NUCLEOTIDE SEQUENCE [LARGE SCALE GENOMIC DNA]</scope>
    <source>
        <strain evidence="2">UBA9956</strain>
    </source>
</reference>
<gene>
    <name evidence="2" type="ORF">DCW38_05620</name>
</gene>
<dbReference type="InterPro" id="IPR029039">
    <property type="entry name" value="Flavoprotein-like_sf"/>
</dbReference>
<protein>
    <submittedName>
        <fullName evidence="2">Flavodoxin</fullName>
    </submittedName>
</protein>
<evidence type="ECO:0000259" key="1">
    <source>
        <dbReference type="Pfam" id="PF12724"/>
    </source>
</evidence>
<dbReference type="SUPFAM" id="SSF52218">
    <property type="entry name" value="Flavoproteins"/>
    <property type="match status" value="1"/>
</dbReference>
<name>A0A350HAS5_UNCW3</name>
<evidence type="ECO:0000313" key="3">
    <source>
        <dbReference type="Proteomes" id="UP000264062"/>
    </source>
</evidence>
<sequence>MNEIKSLLLYSSLSKGNTSKIAQVIARELKSDLMRTADFSITSFNKYNLIGFGSGIYKGRPHSKLIELIDRLPDIVMGKYAFIFCTSRSCKNSYLTDFEKILALKGFIVLGSFQTKGFYTNSVLNLFGGINKGRPSSYDYMDASDFAKSVKEAYLAKIKES</sequence>
<dbReference type="Pfam" id="PF12724">
    <property type="entry name" value="Flavodoxin_5"/>
    <property type="match status" value="1"/>
</dbReference>
<dbReference type="GO" id="GO:0070819">
    <property type="term" value="F:menaquinone-dependent protoporphyrinogen oxidase activity"/>
    <property type="evidence" value="ECO:0007669"/>
    <property type="project" value="TreeGrafter"/>
</dbReference>
<dbReference type="GO" id="GO:0006783">
    <property type="term" value="P:heme biosynthetic process"/>
    <property type="evidence" value="ECO:0007669"/>
    <property type="project" value="TreeGrafter"/>
</dbReference>
<dbReference type="PANTHER" id="PTHR38030:SF2">
    <property type="entry name" value="PROTOPORPHYRINOGEN IX DEHYDROGENASE [QUINONE]"/>
    <property type="match status" value="1"/>
</dbReference>